<comment type="caution">
    <text evidence="4">The sequence shown here is derived from an EMBL/GenBank/DDBJ whole genome shotgun (WGS) entry which is preliminary data.</text>
</comment>
<feature type="domain" description="AAA" evidence="3">
    <location>
        <begin position="9"/>
        <end position="158"/>
    </location>
</feature>
<dbReference type="AlphaFoldDB" id="A0ABD6DNN0"/>
<dbReference type="Gene3D" id="3.40.50.300">
    <property type="entry name" value="P-loop containing nucleotide triphosphate hydrolases"/>
    <property type="match status" value="1"/>
</dbReference>
<dbReference type="RefSeq" id="WP_256401216.1">
    <property type="nucleotide sequence ID" value="NZ_JANHJR010000003.1"/>
</dbReference>
<reference evidence="4 5" key="1">
    <citation type="journal article" date="2019" name="Int. J. Syst. Evol. Microbiol.">
        <title>The Global Catalogue of Microorganisms (GCM) 10K type strain sequencing project: providing services to taxonomists for standard genome sequencing and annotation.</title>
        <authorList>
            <consortium name="The Broad Institute Genomics Platform"/>
            <consortium name="The Broad Institute Genome Sequencing Center for Infectious Disease"/>
            <person name="Wu L."/>
            <person name="Ma J."/>
        </authorList>
    </citation>
    <scope>NUCLEOTIDE SEQUENCE [LARGE SCALE GENOMIC DNA]</scope>
    <source>
        <strain evidence="4 5">CGMCC 1.10390</strain>
    </source>
</reference>
<name>A0ABD6DNN0_9EURY</name>
<dbReference type="InterPro" id="IPR025669">
    <property type="entry name" value="AAA_dom"/>
</dbReference>
<evidence type="ECO:0000313" key="5">
    <source>
        <dbReference type="Proteomes" id="UP001597034"/>
    </source>
</evidence>
<keyword evidence="2" id="KW-0067">ATP-binding</keyword>
<protein>
    <submittedName>
        <fullName evidence="4">MinD/ParA family protein</fullName>
    </submittedName>
</protein>
<dbReference type="Pfam" id="PF13614">
    <property type="entry name" value="AAA_31"/>
    <property type="match status" value="1"/>
</dbReference>
<keyword evidence="1" id="KW-0547">Nucleotide-binding</keyword>
<accession>A0ABD6DNN0</accession>
<dbReference type="PANTHER" id="PTHR43384:SF6">
    <property type="entry name" value="SEPTUM SITE-DETERMINING PROTEIN MIND HOMOLOG, CHLOROPLASTIC"/>
    <property type="match status" value="1"/>
</dbReference>
<organism evidence="4 5">
    <name type="scientific">Haloarchaeobius litoreus</name>
    <dbReference type="NCBI Taxonomy" id="755306"/>
    <lineage>
        <taxon>Archaea</taxon>
        <taxon>Methanobacteriati</taxon>
        <taxon>Methanobacteriota</taxon>
        <taxon>Stenosarchaea group</taxon>
        <taxon>Halobacteria</taxon>
        <taxon>Halobacteriales</taxon>
        <taxon>Halorubellaceae</taxon>
        <taxon>Haloarchaeobius</taxon>
    </lineage>
</organism>
<dbReference type="EMBL" id="JBHUDO010000003">
    <property type="protein sequence ID" value="MFD1646703.1"/>
    <property type="molecule type" value="Genomic_DNA"/>
</dbReference>
<evidence type="ECO:0000256" key="2">
    <source>
        <dbReference type="ARBA" id="ARBA00022840"/>
    </source>
</evidence>
<dbReference type="InterPro" id="IPR027417">
    <property type="entry name" value="P-loop_NTPase"/>
</dbReference>
<dbReference type="Proteomes" id="UP001597034">
    <property type="component" value="Unassembled WGS sequence"/>
</dbReference>
<keyword evidence="5" id="KW-1185">Reference proteome</keyword>
<sequence length="256" mass="27020">MFEQDRSAAVVGVAGGAGATRLTVELATTLARDGRDVAVFDAAFATQGLSQYVHGRIDADLTRLLTDEDVTPEQAMVDLRVDTPGDVSVCPTYAPFERIARAKSGASAERFGQELRDATVAYDHVLVDTPPVADNPSIAAVNATDNVACVVPSSKRGADTLARVRDRLADIGVEPHRVVANRADEPATRDSTPVESADVAVPESDVREVAGAPVCVDGATGPFARSLATTAEAVFDTQLDVEFPKEGLRTRLSARF</sequence>
<dbReference type="PANTHER" id="PTHR43384">
    <property type="entry name" value="SEPTUM SITE-DETERMINING PROTEIN MIND HOMOLOG, CHLOROPLASTIC-RELATED"/>
    <property type="match status" value="1"/>
</dbReference>
<dbReference type="GO" id="GO:0005524">
    <property type="term" value="F:ATP binding"/>
    <property type="evidence" value="ECO:0007669"/>
    <property type="project" value="UniProtKB-KW"/>
</dbReference>
<gene>
    <name evidence="4" type="ORF">ACFSBL_13515</name>
</gene>
<evidence type="ECO:0000313" key="4">
    <source>
        <dbReference type="EMBL" id="MFD1646703.1"/>
    </source>
</evidence>
<dbReference type="InterPro" id="IPR050625">
    <property type="entry name" value="ParA/MinD_ATPase"/>
</dbReference>
<evidence type="ECO:0000256" key="1">
    <source>
        <dbReference type="ARBA" id="ARBA00022741"/>
    </source>
</evidence>
<proteinExistence type="predicted"/>
<evidence type="ECO:0000259" key="3">
    <source>
        <dbReference type="Pfam" id="PF13614"/>
    </source>
</evidence>
<dbReference type="SUPFAM" id="SSF52540">
    <property type="entry name" value="P-loop containing nucleoside triphosphate hydrolases"/>
    <property type="match status" value="1"/>
</dbReference>